<organism evidence="1 2">
    <name type="scientific">Rhodocytophaga aerolata</name>
    <dbReference type="NCBI Taxonomy" id="455078"/>
    <lineage>
        <taxon>Bacteria</taxon>
        <taxon>Pseudomonadati</taxon>
        <taxon>Bacteroidota</taxon>
        <taxon>Cytophagia</taxon>
        <taxon>Cytophagales</taxon>
        <taxon>Rhodocytophagaceae</taxon>
        <taxon>Rhodocytophaga</taxon>
    </lineage>
</organism>
<keyword evidence="2" id="KW-1185">Reference proteome</keyword>
<dbReference type="RefSeq" id="WP_302042460.1">
    <property type="nucleotide sequence ID" value="NZ_JAUKPO010000077.1"/>
</dbReference>
<gene>
    <name evidence="1" type="ORF">Q0590_35650</name>
</gene>
<comment type="caution">
    <text evidence="1">The sequence shown here is derived from an EMBL/GenBank/DDBJ whole genome shotgun (WGS) entry which is preliminary data.</text>
</comment>
<sequence>MSGQFQEGKEANFYRPNPASTVYCLQVWEKQVTFAGWENRNKIITGGEYLKNKLSAQNPVYRAYELYNEFSGKGLLGSGGRIAINRRIK</sequence>
<proteinExistence type="predicted"/>
<evidence type="ECO:0000313" key="2">
    <source>
        <dbReference type="Proteomes" id="UP001168528"/>
    </source>
</evidence>
<name>A0ABT8RK18_9BACT</name>
<reference evidence="1" key="1">
    <citation type="submission" date="2023-07" db="EMBL/GenBank/DDBJ databases">
        <title>The genome sequence of Rhodocytophaga aerolata KACC 12507.</title>
        <authorList>
            <person name="Zhang X."/>
        </authorList>
    </citation>
    <scope>NUCLEOTIDE SEQUENCE</scope>
    <source>
        <strain evidence="1">KACC 12507</strain>
    </source>
</reference>
<evidence type="ECO:0000313" key="1">
    <source>
        <dbReference type="EMBL" id="MDO1451663.1"/>
    </source>
</evidence>
<dbReference type="EMBL" id="JAUKPO010000077">
    <property type="protein sequence ID" value="MDO1451663.1"/>
    <property type="molecule type" value="Genomic_DNA"/>
</dbReference>
<accession>A0ABT8RK18</accession>
<protein>
    <submittedName>
        <fullName evidence="1">Uncharacterized protein</fullName>
    </submittedName>
</protein>
<dbReference type="Proteomes" id="UP001168528">
    <property type="component" value="Unassembled WGS sequence"/>
</dbReference>